<dbReference type="Proteomes" id="UP000295294">
    <property type="component" value="Chromosome 1"/>
</dbReference>
<feature type="region of interest" description="Disordered" evidence="5">
    <location>
        <begin position="297"/>
        <end position="319"/>
    </location>
</feature>
<dbReference type="InterPro" id="IPR032783">
    <property type="entry name" value="AraC_lig"/>
</dbReference>
<dbReference type="InterPro" id="IPR018062">
    <property type="entry name" value="HTH_AraC-typ_CS"/>
</dbReference>
<dbReference type="Gene3D" id="2.60.120.10">
    <property type="entry name" value="Jelly Rolls"/>
    <property type="match status" value="1"/>
</dbReference>
<evidence type="ECO:0000259" key="6">
    <source>
        <dbReference type="PROSITE" id="PS01124"/>
    </source>
</evidence>
<sequence>MMASAPSAHRVLEHFLATLDIGVTHITRCDIRDGWSVRFEACETASLHYCLDGRGTLDAGNGHRVALQPHSFVLMPPGVSYRLECVSESPAMSVDRARLGSWSARETAPTLKVGEAAAGIELACGELRFATDTADPFRMLRHPIVTRFDGPAGLRDQFVMLLAESAQPGLGSRVLIEALLKQCLVMLLRRQMESDNAQLSWTAAVADPRLLLALEKLFEQPEAPLSVQRLADLAGMSRSAFASHFERAFGQTPMAMLRTVRLHKAAELLATTTLQISQVAHAVGFSSRSNFSQAFHKQHGVDPSGFRQRTAPRRRVGGD</sequence>
<evidence type="ECO:0000256" key="3">
    <source>
        <dbReference type="ARBA" id="ARBA00023159"/>
    </source>
</evidence>
<dbReference type="AlphaFoldDB" id="A0A4P7LBI0"/>
<protein>
    <submittedName>
        <fullName evidence="7">AraC family transcriptional regulator</fullName>
    </submittedName>
</protein>
<accession>A0A4P7LBI0</accession>
<evidence type="ECO:0000256" key="2">
    <source>
        <dbReference type="ARBA" id="ARBA00023125"/>
    </source>
</evidence>
<name>A0A4P7LBI0_9BURK</name>
<gene>
    <name evidence="7" type="ORF">E0W60_03855</name>
</gene>
<dbReference type="OrthoDB" id="9789899at2"/>
<evidence type="ECO:0000313" key="8">
    <source>
        <dbReference type="Proteomes" id="UP000295294"/>
    </source>
</evidence>
<keyword evidence="3" id="KW-0010">Activator</keyword>
<dbReference type="Pfam" id="PF12852">
    <property type="entry name" value="Cupin_6"/>
    <property type="match status" value="1"/>
</dbReference>
<dbReference type="InterPro" id="IPR050204">
    <property type="entry name" value="AraC_XylS_family_regulators"/>
</dbReference>
<evidence type="ECO:0000313" key="7">
    <source>
        <dbReference type="EMBL" id="QBY50353.1"/>
    </source>
</evidence>
<keyword evidence="1" id="KW-0805">Transcription regulation</keyword>
<keyword evidence="2" id="KW-0238">DNA-binding</keyword>
<evidence type="ECO:0000256" key="1">
    <source>
        <dbReference type="ARBA" id="ARBA00023015"/>
    </source>
</evidence>
<dbReference type="EMBL" id="CP038634">
    <property type="protein sequence ID" value="QBY50353.1"/>
    <property type="molecule type" value="Genomic_DNA"/>
</dbReference>
<dbReference type="SUPFAM" id="SSF51215">
    <property type="entry name" value="Regulatory protein AraC"/>
    <property type="match status" value="1"/>
</dbReference>
<dbReference type="Gene3D" id="1.10.10.60">
    <property type="entry name" value="Homeodomain-like"/>
    <property type="match status" value="2"/>
</dbReference>
<dbReference type="InterPro" id="IPR014710">
    <property type="entry name" value="RmlC-like_jellyroll"/>
</dbReference>
<keyword evidence="4" id="KW-0804">Transcription</keyword>
<dbReference type="InterPro" id="IPR037923">
    <property type="entry name" value="HTH-like"/>
</dbReference>
<dbReference type="SMART" id="SM00342">
    <property type="entry name" value="HTH_ARAC"/>
    <property type="match status" value="1"/>
</dbReference>
<dbReference type="InterPro" id="IPR020449">
    <property type="entry name" value="Tscrpt_reg_AraC-type_HTH"/>
</dbReference>
<feature type="domain" description="HTH araC/xylS-type" evidence="6">
    <location>
        <begin position="208"/>
        <end position="309"/>
    </location>
</feature>
<dbReference type="PRINTS" id="PR00032">
    <property type="entry name" value="HTHARAC"/>
</dbReference>
<dbReference type="PROSITE" id="PS01124">
    <property type="entry name" value="HTH_ARAC_FAMILY_2"/>
    <property type="match status" value="1"/>
</dbReference>
<evidence type="ECO:0000256" key="4">
    <source>
        <dbReference type="ARBA" id="ARBA00023163"/>
    </source>
</evidence>
<dbReference type="GO" id="GO:0043565">
    <property type="term" value="F:sequence-specific DNA binding"/>
    <property type="evidence" value="ECO:0007669"/>
    <property type="project" value="InterPro"/>
</dbReference>
<feature type="compositionally biased region" description="Basic residues" evidence="5">
    <location>
        <begin position="310"/>
        <end position="319"/>
    </location>
</feature>
<reference evidence="7 8" key="1">
    <citation type="submission" date="2019-03" db="EMBL/GenBank/DDBJ databases">
        <title>Efficiently degradation of phenoxyalkanoic acid herbicides by Cupriavidus oxalaticus strain X32.</title>
        <authorList>
            <person name="Sheng X."/>
        </authorList>
    </citation>
    <scope>NUCLEOTIDE SEQUENCE [LARGE SCALE GENOMIC DNA]</scope>
    <source>
        <strain evidence="7 8">X32</strain>
    </source>
</reference>
<proteinExistence type="predicted"/>
<dbReference type="Pfam" id="PF12833">
    <property type="entry name" value="HTH_18"/>
    <property type="match status" value="1"/>
</dbReference>
<dbReference type="GO" id="GO:0003700">
    <property type="term" value="F:DNA-binding transcription factor activity"/>
    <property type="evidence" value="ECO:0007669"/>
    <property type="project" value="InterPro"/>
</dbReference>
<dbReference type="PANTHER" id="PTHR46796">
    <property type="entry name" value="HTH-TYPE TRANSCRIPTIONAL ACTIVATOR RHAS-RELATED"/>
    <property type="match status" value="1"/>
</dbReference>
<dbReference type="PROSITE" id="PS00041">
    <property type="entry name" value="HTH_ARAC_FAMILY_1"/>
    <property type="match status" value="1"/>
</dbReference>
<dbReference type="InterPro" id="IPR018060">
    <property type="entry name" value="HTH_AraC"/>
</dbReference>
<dbReference type="InterPro" id="IPR009057">
    <property type="entry name" value="Homeodomain-like_sf"/>
</dbReference>
<organism evidence="7 8">
    <name type="scientific">Cupriavidus oxalaticus</name>
    <dbReference type="NCBI Taxonomy" id="96344"/>
    <lineage>
        <taxon>Bacteria</taxon>
        <taxon>Pseudomonadati</taxon>
        <taxon>Pseudomonadota</taxon>
        <taxon>Betaproteobacteria</taxon>
        <taxon>Burkholderiales</taxon>
        <taxon>Burkholderiaceae</taxon>
        <taxon>Cupriavidus</taxon>
    </lineage>
</organism>
<evidence type="ECO:0000256" key="5">
    <source>
        <dbReference type="SAM" id="MobiDB-lite"/>
    </source>
</evidence>
<dbReference type="KEGG" id="cox:E0W60_03855"/>
<dbReference type="PANTHER" id="PTHR46796:SF7">
    <property type="entry name" value="ARAC FAMILY TRANSCRIPTIONAL REGULATOR"/>
    <property type="match status" value="1"/>
</dbReference>
<dbReference type="SUPFAM" id="SSF46689">
    <property type="entry name" value="Homeodomain-like"/>
    <property type="match status" value="2"/>
</dbReference>